<dbReference type="SUPFAM" id="SSF58038">
    <property type="entry name" value="SNARE fusion complex"/>
    <property type="match status" value="1"/>
</dbReference>
<reference evidence="11" key="1">
    <citation type="submission" date="2023-02" db="EMBL/GenBank/DDBJ databases">
        <title>Mating type loci evolution in Malassezia.</title>
        <authorList>
            <person name="Coelho M.A."/>
        </authorList>
    </citation>
    <scope>NUCLEOTIDE SEQUENCE</scope>
    <source>
        <strain evidence="11">CBS 14136</strain>
    </source>
</reference>
<evidence type="ECO:0000256" key="5">
    <source>
        <dbReference type="ARBA" id="ARBA00022927"/>
    </source>
</evidence>
<dbReference type="Gene3D" id="1.20.5.110">
    <property type="match status" value="1"/>
</dbReference>
<evidence type="ECO:0000313" key="11">
    <source>
        <dbReference type="EMBL" id="WFD44375.1"/>
    </source>
</evidence>
<organism evidence="11 12">
    <name type="scientific">Malassezia psittaci</name>
    <dbReference type="NCBI Taxonomy" id="1821823"/>
    <lineage>
        <taxon>Eukaryota</taxon>
        <taxon>Fungi</taxon>
        <taxon>Dikarya</taxon>
        <taxon>Basidiomycota</taxon>
        <taxon>Ustilaginomycotina</taxon>
        <taxon>Malasseziomycetes</taxon>
        <taxon>Malasseziales</taxon>
        <taxon>Malasseziaceae</taxon>
        <taxon>Malassezia</taxon>
    </lineage>
</organism>
<dbReference type="Gene3D" id="1.20.58.90">
    <property type="match status" value="1"/>
</dbReference>
<evidence type="ECO:0000259" key="10">
    <source>
        <dbReference type="SMART" id="SM00397"/>
    </source>
</evidence>
<dbReference type="SMART" id="SM00397">
    <property type="entry name" value="t_SNARE"/>
    <property type="match status" value="1"/>
</dbReference>
<dbReference type="SUPFAM" id="SSF47661">
    <property type="entry name" value="t-snare proteins"/>
    <property type="match status" value="1"/>
</dbReference>
<dbReference type="Proteomes" id="UP001214628">
    <property type="component" value="Chromosome 4"/>
</dbReference>
<evidence type="ECO:0000256" key="1">
    <source>
        <dbReference type="ARBA" id="ARBA00004409"/>
    </source>
</evidence>
<dbReference type="InterPro" id="IPR010989">
    <property type="entry name" value="SNARE"/>
</dbReference>
<keyword evidence="9" id="KW-0175">Coiled coil</keyword>
<evidence type="ECO:0000256" key="6">
    <source>
        <dbReference type="ARBA" id="ARBA00022989"/>
    </source>
</evidence>
<keyword evidence="6" id="KW-1133">Transmembrane helix</keyword>
<comment type="similarity">
    <text evidence="2">Belongs to the syntaxin family.</text>
</comment>
<keyword evidence="3" id="KW-0813">Transport</keyword>
<keyword evidence="8" id="KW-0472">Membrane</keyword>
<dbReference type="GO" id="GO:0015031">
    <property type="term" value="P:protein transport"/>
    <property type="evidence" value="ECO:0007669"/>
    <property type="project" value="UniProtKB-KW"/>
</dbReference>
<evidence type="ECO:0000256" key="2">
    <source>
        <dbReference type="ARBA" id="ARBA00009063"/>
    </source>
</evidence>
<keyword evidence="4" id="KW-0812">Transmembrane</keyword>
<evidence type="ECO:0000256" key="4">
    <source>
        <dbReference type="ARBA" id="ARBA00022692"/>
    </source>
</evidence>
<proteinExistence type="inferred from homology"/>
<feature type="domain" description="T-SNARE coiled-coil homology" evidence="10">
    <location>
        <begin position="115"/>
        <end position="182"/>
    </location>
</feature>
<comment type="subcellular location">
    <subcellularLocation>
        <location evidence="1">Golgi apparatus membrane</location>
        <topology evidence="1">Single-pass type IV membrane protein</topology>
    </subcellularLocation>
</comment>
<dbReference type="AlphaFoldDB" id="A0AAF0FBG5"/>
<evidence type="ECO:0000256" key="9">
    <source>
        <dbReference type="SAM" id="Coils"/>
    </source>
</evidence>
<sequence length="206" mass="23558">MRDPYEQSAEEFKRLLNTARQLCDAMPGDKRAKFELESTLKRLRQDLTEIRQTVRVVEQSGPDRFHLAPGELHRRKTFVEGSEKELARLERALHQDSTYETSLEAPQPTTSLAWEQEQQQQLLATQDQALNQLGGSLSTLRSQAYLIGTEAEEQSGLLRELDSDVDQAQTALGAAVQRMDRFMTQADARLNGWCVWILIVVRWNES</sequence>
<dbReference type="InterPro" id="IPR000727">
    <property type="entry name" value="T_SNARE_dom"/>
</dbReference>
<evidence type="ECO:0000256" key="3">
    <source>
        <dbReference type="ARBA" id="ARBA00022448"/>
    </source>
</evidence>
<dbReference type="CDD" id="cd15851">
    <property type="entry name" value="SNARE_Syntaxin6"/>
    <property type="match status" value="1"/>
</dbReference>
<dbReference type="GO" id="GO:0000139">
    <property type="term" value="C:Golgi membrane"/>
    <property type="evidence" value="ECO:0007669"/>
    <property type="project" value="UniProtKB-SubCell"/>
</dbReference>
<dbReference type="GO" id="GO:0048193">
    <property type="term" value="P:Golgi vesicle transport"/>
    <property type="evidence" value="ECO:0007669"/>
    <property type="project" value="InterPro"/>
</dbReference>
<keyword evidence="12" id="KW-1185">Reference proteome</keyword>
<evidence type="ECO:0000313" key="12">
    <source>
        <dbReference type="Proteomes" id="UP001214628"/>
    </source>
</evidence>
<accession>A0AAF0FBG5</accession>
<evidence type="ECO:0000256" key="7">
    <source>
        <dbReference type="ARBA" id="ARBA00023034"/>
    </source>
</evidence>
<feature type="coiled-coil region" evidence="9">
    <location>
        <begin position="33"/>
        <end position="60"/>
    </location>
</feature>
<evidence type="ECO:0000256" key="8">
    <source>
        <dbReference type="ARBA" id="ARBA00023136"/>
    </source>
</evidence>
<dbReference type="EMBL" id="CP118378">
    <property type="protein sequence ID" value="WFD44375.1"/>
    <property type="molecule type" value="Genomic_DNA"/>
</dbReference>
<keyword evidence="7" id="KW-0333">Golgi apparatus</keyword>
<name>A0AAF0FBG5_9BASI</name>
<dbReference type="InterPro" id="IPR015260">
    <property type="entry name" value="Syntaxin-6/10/61_N"/>
</dbReference>
<dbReference type="Pfam" id="PF09177">
    <property type="entry name" value="STX6_10_61_N"/>
    <property type="match status" value="1"/>
</dbReference>
<keyword evidence="5" id="KW-0653">Protein transport</keyword>
<dbReference type="PANTHER" id="PTHR12791">
    <property type="entry name" value="GOLGI SNARE BET1-RELATED"/>
    <property type="match status" value="1"/>
</dbReference>
<gene>
    <name evidence="11" type="ORF">MPSI1_003043</name>
</gene>
<protein>
    <recommendedName>
        <fullName evidence="10">t-SNARE coiled-coil homology domain-containing protein</fullName>
    </recommendedName>
</protein>